<evidence type="ECO:0000313" key="2">
    <source>
        <dbReference type="EMBL" id="OIT01405.1"/>
    </source>
</evidence>
<feature type="compositionally biased region" description="Basic and acidic residues" evidence="1">
    <location>
        <begin position="182"/>
        <end position="195"/>
    </location>
</feature>
<feature type="region of interest" description="Disordered" evidence="1">
    <location>
        <begin position="70"/>
        <end position="103"/>
    </location>
</feature>
<sequence length="318" mass="35534">MTRFPSNNYQRRHHRNRRNVWMRDQERTNYHAPYPPMNPPQPIIYTTPPLPMNHVPQSWLEHGADRLLPEHDPATKWSGHHNPIRGSELPCSDSDRGTENRVGKHSKLPMVGHVQQPDAHAHQPPHHGNPSNTMEQATKDGLFSPDKPKHEPTPFSRTHAPKPNTQSPISSNGMPSHYTKQSCDDFKPKTSECHSDPSFSSSNGQCSSTSSAIDGRGARRGRIIDSKTSGVWHDKGPKDAGVQGKRRKKVHLTLPTRLEEILDQYTSTSKSSDNLQVRDSDSPYTVCISRDEPRQQGMGDITSNKPTAGTSGDTPNPK</sequence>
<feature type="compositionally biased region" description="Basic residues" evidence="1">
    <location>
        <begin position="10"/>
        <end position="20"/>
    </location>
</feature>
<reference evidence="2" key="1">
    <citation type="submission" date="2016-11" db="EMBL/GenBank/DDBJ databases">
        <title>The genome of Nicotiana attenuata.</title>
        <authorList>
            <person name="Xu S."/>
            <person name="Brockmoeller T."/>
            <person name="Gaquerel E."/>
            <person name="Navarro A."/>
            <person name="Kuhl H."/>
            <person name="Gase K."/>
            <person name="Ling Z."/>
            <person name="Zhou W."/>
            <person name="Kreitzer C."/>
            <person name="Stanke M."/>
            <person name="Tang H."/>
            <person name="Lyons E."/>
            <person name="Pandey P."/>
            <person name="Pandey S.P."/>
            <person name="Timmermann B."/>
            <person name="Baldwin I.T."/>
        </authorList>
    </citation>
    <scope>NUCLEOTIDE SEQUENCE [LARGE SCALE GENOMIC DNA]</scope>
    <source>
        <strain evidence="2">UT</strain>
    </source>
</reference>
<keyword evidence="3" id="KW-1185">Reference proteome</keyword>
<dbReference type="EMBL" id="MJEQ01037189">
    <property type="protein sequence ID" value="OIT01405.1"/>
    <property type="molecule type" value="Genomic_DNA"/>
</dbReference>
<feature type="region of interest" description="Disordered" evidence="1">
    <location>
        <begin position="116"/>
        <end position="248"/>
    </location>
</feature>
<accession>A0A1J6I8S8</accession>
<dbReference type="AlphaFoldDB" id="A0A1J6I8S8"/>
<feature type="compositionally biased region" description="Polar residues" evidence="1">
    <location>
        <begin position="301"/>
        <end position="318"/>
    </location>
</feature>
<feature type="compositionally biased region" description="Polar residues" evidence="1">
    <location>
        <begin position="266"/>
        <end position="275"/>
    </location>
</feature>
<evidence type="ECO:0000256" key="1">
    <source>
        <dbReference type="SAM" id="MobiDB-lite"/>
    </source>
</evidence>
<protein>
    <submittedName>
        <fullName evidence="2">Uncharacterized protein</fullName>
    </submittedName>
</protein>
<feature type="region of interest" description="Disordered" evidence="1">
    <location>
        <begin position="1"/>
        <end position="24"/>
    </location>
</feature>
<dbReference type="Proteomes" id="UP000187609">
    <property type="component" value="Unassembled WGS sequence"/>
</dbReference>
<evidence type="ECO:0000313" key="3">
    <source>
        <dbReference type="Proteomes" id="UP000187609"/>
    </source>
</evidence>
<gene>
    <name evidence="2" type="ORF">A4A49_14354</name>
</gene>
<feature type="compositionally biased region" description="Low complexity" evidence="1">
    <location>
        <begin position="198"/>
        <end position="215"/>
    </location>
</feature>
<feature type="region of interest" description="Disordered" evidence="1">
    <location>
        <begin position="266"/>
        <end position="318"/>
    </location>
</feature>
<name>A0A1J6I8S8_NICAT</name>
<dbReference type="Gramene" id="OIT01405">
    <property type="protein sequence ID" value="OIT01405"/>
    <property type="gene ID" value="A4A49_14354"/>
</dbReference>
<feature type="compositionally biased region" description="Polar residues" evidence="1">
    <location>
        <begin position="163"/>
        <end position="181"/>
    </location>
</feature>
<organism evidence="2 3">
    <name type="scientific">Nicotiana attenuata</name>
    <name type="common">Coyote tobacco</name>
    <dbReference type="NCBI Taxonomy" id="49451"/>
    <lineage>
        <taxon>Eukaryota</taxon>
        <taxon>Viridiplantae</taxon>
        <taxon>Streptophyta</taxon>
        <taxon>Embryophyta</taxon>
        <taxon>Tracheophyta</taxon>
        <taxon>Spermatophyta</taxon>
        <taxon>Magnoliopsida</taxon>
        <taxon>eudicotyledons</taxon>
        <taxon>Gunneridae</taxon>
        <taxon>Pentapetalae</taxon>
        <taxon>asterids</taxon>
        <taxon>lamiids</taxon>
        <taxon>Solanales</taxon>
        <taxon>Solanaceae</taxon>
        <taxon>Nicotianoideae</taxon>
        <taxon>Nicotianeae</taxon>
        <taxon>Nicotiana</taxon>
    </lineage>
</organism>
<comment type="caution">
    <text evidence="2">The sequence shown here is derived from an EMBL/GenBank/DDBJ whole genome shotgun (WGS) entry which is preliminary data.</text>
</comment>
<proteinExistence type="predicted"/>
<feature type="compositionally biased region" description="Basic and acidic residues" evidence="1">
    <location>
        <begin position="93"/>
        <end position="102"/>
    </location>
</feature>